<comment type="caution">
    <text evidence="3">The sequence shown here is derived from an EMBL/GenBank/DDBJ whole genome shotgun (WGS) entry which is preliminary data.</text>
</comment>
<dbReference type="Proteomes" id="UP001597168">
    <property type="component" value="Unassembled WGS sequence"/>
</dbReference>
<protein>
    <submittedName>
        <fullName evidence="3">DM13 domain-containing protein</fullName>
    </submittedName>
</protein>
<sequence>MSKRVVVVGVASVLVVALAIGLWLFQPWRLVTDRTADEALLVPVSTGPLPSAERSGSAAPSAPVATTTPAGPVALAAGPFRSLDYTTTGSATLVRLPGGGHAVQFEALDTSDGPDLYVYLSGHPADSAEAVFGSGFTNLGKLKANRGNQVYEVPAGTDLSGVRSVVIWCERFSEGFGVAPLEQG</sequence>
<dbReference type="PROSITE" id="PS51549">
    <property type="entry name" value="DM13"/>
    <property type="match status" value="1"/>
</dbReference>
<keyword evidence="1" id="KW-0812">Transmembrane</keyword>
<gene>
    <name evidence="3" type="ORF">ACFQ3T_27765</name>
</gene>
<dbReference type="RefSeq" id="WP_380727489.1">
    <property type="nucleotide sequence ID" value="NZ_JBHTLK010000196.1"/>
</dbReference>
<keyword evidence="1" id="KW-1133">Transmembrane helix</keyword>
<reference evidence="4" key="1">
    <citation type="journal article" date="2019" name="Int. J. Syst. Evol. Microbiol.">
        <title>The Global Catalogue of Microorganisms (GCM) 10K type strain sequencing project: providing services to taxonomists for standard genome sequencing and annotation.</title>
        <authorList>
            <consortium name="The Broad Institute Genomics Platform"/>
            <consortium name="The Broad Institute Genome Sequencing Center for Infectious Disease"/>
            <person name="Wu L."/>
            <person name="Ma J."/>
        </authorList>
    </citation>
    <scope>NUCLEOTIDE SEQUENCE [LARGE SCALE GENOMIC DNA]</scope>
    <source>
        <strain evidence="4">CCUG 60214</strain>
    </source>
</reference>
<feature type="domain" description="DM13" evidence="2">
    <location>
        <begin position="71"/>
        <end position="182"/>
    </location>
</feature>
<keyword evidence="4" id="KW-1185">Reference proteome</keyword>
<feature type="transmembrane region" description="Helical" evidence="1">
    <location>
        <begin position="6"/>
        <end position="25"/>
    </location>
</feature>
<organism evidence="3 4">
    <name type="scientific">Saccharothrix hoggarensis</name>
    <dbReference type="NCBI Taxonomy" id="913853"/>
    <lineage>
        <taxon>Bacteria</taxon>
        <taxon>Bacillati</taxon>
        <taxon>Actinomycetota</taxon>
        <taxon>Actinomycetes</taxon>
        <taxon>Pseudonocardiales</taxon>
        <taxon>Pseudonocardiaceae</taxon>
        <taxon>Saccharothrix</taxon>
    </lineage>
</organism>
<evidence type="ECO:0000313" key="3">
    <source>
        <dbReference type="EMBL" id="MFD1150942.1"/>
    </source>
</evidence>
<evidence type="ECO:0000256" key="1">
    <source>
        <dbReference type="SAM" id="Phobius"/>
    </source>
</evidence>
<name>A0ABW3R1J0_9PSEU</name>
<dbReference type="InterPro" id="IPR019545">
    <property type="entry name" value="DM13_domain"/>
</dbReference>
<proteinExistence type="predicted"/>
<evidence type="ECO:0000313" key="4">
    <source>
        <dbReference type="Proteomes" id="UP001597168"/>
    </source>
</evidence>
<dbReference type="EMBL" id="JBHTLK010000196">
    <property type="protein sequence ID" value="MFD1150942.1"/>
    <property type="molecule type" value="Genomic_DNA"/>
</dbReference>
<accession>A0ABW3R1J0</accession>
<keyword evidence="1" id="KW-0472">Membrane</keyword>
<evidence type="ECO:0000259" key="2">
    <source>
        <dbReference type="PROSITE" id="PS51549"/>
    </source>
</evidence>
<dbReference type="Pfam" id="PF10517">
    <property type="entry name" value="DM13"/>
    <property type="match status" value="1"/>
</dbReference>